<sequence length="132" mass="15322">EKQLCSDNKVVHVYYRSMFEKPTIENCGAHGLFNVDARHMFNVNPSKEKRVARHGEDWTWLQLNGGEAICKFLRSPKLNCRHASYKSYVFNPSRSLIKLTMVSPPQTFSSLFITTFHYLKDVCYEPSVVMLD</sequence>
<feature type="non-terminal residue" evidence="1">
    <location>
        <position position="1"/>
    </location>
</feature>
<dbReference type="EMBL" id="JAMZMK010005423">
    <property type="protein sequence ID" value="KAI7753486.1"/>
    <property type="molecule type" value="Genomic_DNA"/>
</dbReference>
<comment type="caution">
    <text evidence="1">The sequence shown here is derived from an EMBL/GenBank/DDBJ whole genome shotgun (WGS) entry which is preliminary data.</text>
</comment>
<accession>A0AAD5D7G0</accession>
<reference evidence="1" key="1">
    <citation type="submission" date="2022-06" db="EMBL/GenBank/DDBJ databases">
        <title>Uncovering the hologenomic basis of an extraordinary plant invasion.</title>
        <authorList>
            <person name="Bieker V.C."/>
            <person name="Martin M.D."/>
            <person name="Gilbert T."/>
            <person name="Hodgins K."/>
            <person name="Battlay P."/>
            <person name="Petersen B."/>
            <person name="Wilson J."/>
        </authorList>
    </citation>
    <scope>NUCLEOTIDE SEQUENCE</scope>
    <source>
        <strain evidence="1">AA19_3_7</strain>
        <tissue evidence="1">Leaf</tissue>
    </source>
</reference>
<proteinExistence type="predicted"/>
<name>A0AAD5D7G0_AMBAR</name>
<dbReference type="AlphaFoldDB" id="A0AAD5D7G0"/>
<gene>
    <name evidence="1" type="ORF">M8C21_032932</name>
</gene>
<evidence type="ECO:0000313" key="1">
    <source>
        <dbReference type="EMBL" id="KAI7753486.1"/>
    </source>
</evidence>
<dbReference type="Proteomes" id="UP001206925">
    <property type="component" value="Unassembled WGS sequence"/>
</dbReference>
<keyword evidence="2" id="KW-1185">Reference proteome</keyword>
<protein>
    <submittedName>
        <fullName evidence="1">Uncharacterized protein</fullName>
    </submittedName>
</protein>
<organism evidence="1 2">
    <name type="scientific">Ambrosia artemisiifolia</name>
    <name type="common">Common ragweed</name>
    <dbReference type="NCBI Taxonomy" id="4212"/>
    <lineage>
        <taxon>Eukaryota</taxon>
        <taxon>Viridiplantae</taxon>
        <taxon>Streptophyta</taxon>
        <taxon>Embryophyta</taxon>
        <taxon>Tracheophyta</taxon>
        <taxon>Spermatophyta</taxon>
        <taxon>Magnoliopsida</taxon>
        <taxon>eudicotyledons</taxon>
        <taxon>Gunneridae</taxon>
        <taxon>Pentapetalae</taxon>
        <taxon>asterids</taxon>
        <taxon>campanulids</taxon>
        <taxon>Asterales</taxon>
        <taxon>Asteraceae</taxon>
        <taxon>Asteroideae</taxon>
        <taxon>Heliantheae alliance</taxon>
        <taxon>Heliantheae</taxon>
        <taxon>Ambrosia</taxon>
    </lineage>
</organism>
<evidence type="ECO:0000313" key="2">
    <source>
        <dbReference type="Proteomes" id="UP001206925"/>
    </source>
</evidence>